<feature type="transmembrane region" description="Helical" evidence="7">
    <location>
        <begin position="105"/>
        <end position="123"/>
    </location>
</feature>
<proteinExistence type="predicted"/>
<name>A0ABS9T3J3_9ACTN</name>
<keyword evidence="4 7" id="KW-1133">Transmembrane helix</keyword>
<dbReference type="RefSeq" id="WP_241061941.1">
    <property type="nucleotide sequence ID" value="NZ_JAKWJU010000002.1"/>
</dbReference>
<accession>A0ABS9T3J3</accession>
<dbReference type="Proteomes" id="UP001166784">
    <property type="component" value="Unassembled WGS sequence"/>
</dbReference>
<keyword evidence="9" id="KW-1185">Reference proteome</keyword>
<dbReference type="InterPro" id="IPR001851">
    <property type="entry name" value="ABC_transp_permease"/>
</dbReference>
<gene>
    <name evidence="8" type="ORF">MMA15_22670</name>
</gene>
<sequence>MSAANTRQQGAGRPGTGSHGDGAPGKGVLGKGTPGGGPHGPGGEGVPPAKHLSSDHTVPGGPSARAERLSAFAQQHGALVALALTLLIASLSFESFAHPGNLENIAVSSAFLAIVALGMTFVIVSGGIDLSVGSVFALGGVLAAWGSRHGPLVALLLALGVCGAIGLVNGLLIARARLAPFIVTLAAMLGARGLLLNITDEGNDTFLVAKDSLFADLGRGKLLGIGVPVWIMLALFLLGGLLLRRTRFGQNVYAVGGNEDAASLMGTSVSRTKVSVYVISGLLAGLAGALNAAYLASGVTILGQGMELEAISAVVIGGTLLTGGLGFVSGSLVGVLLLKVIQNVINQIGSLDSAYQQVVSGAFLVVVVVVQTWLGRRRKARLTSSG</sequence>
<feature type="region of interest" description="Disordered" evidence="6">
    <location>
        <begin position="1"/>
        <end position="63"/>
    </location>
</feature>
<keyword evidence="2" id="KW-1003">Cell membrane</keyword>
<feature type="transmembrane region" description="Helical" evidence="7">
    <location>
        <begin position="77"/>
        <end position="93"/>
    </location>
</feature>
<dbReference type="PANTHER" id="PTHR32196:SF63">
    <property type="entry name" value="INNER MEMBRANE ABC TRANSPORTER PERMEASE PROTEIN YJFF"/>
    <property type="match status" value="1"/>
</dbReference>
<dbReference type="CDD" id="cd06579">
    <property type="entry name" value="TM_PBP1_transp_AraH_like"/>
    <property type="match status" value="1"/>
</dbReference>
<protein>
    <submittedName>
        <fullName evidence="8">ABC transporter permease</fullName>
    </submittedName>
</protein>
<feature type="compositionally biased region" description="Gly residues" evidence="6">
    <location>
        <begin position="12"/>
        <end position="45"/>
    </location>
</feature>
<dbReference type="Pfam" id="PF02653">
    <property type="entry name" value="BPD_transp_2"/>
    <property type="match status" value="1"/>
</dbReference>
<feature type="transmembrane region" description="Helical" evidence="7">
    <location>
        <begin position="179"/>
        <end position="198"/>
    </location>
</feature>
<feature type="transmembrane region" description="Helical" evidence="7">
    <location>
        <begin position="274"/>
        <end position="294"/>
    </location>
</feature>
<feature type="transmembrane region" description="Helical" evidence="7">
    <location>
        <begin position="353"/>
        <end position="374"/>
    </location>
</feature>
<feature type="transmembrane region" description="Helical" evidence="7">
    <location>
        <begin position="222"/>
        <end position="243"/>
    </location>
</feature>
<feature type="transmembrane region" description="Helical" evidence="7">
    <location>
        <begin position="130"/>
        <end position="146"/>
    </location>
</feature>
<evidence type="ECO:0000313" key="8">
    <source>
        <dbReference type="EMBL" id="MCH6163090.1"/>
    </source>
</evidence>
<organism evidence="8 9">
    <name type="scientific">Streptomyces marispadix</name>
    <dbReference type="NCBI Taxonomy" id="2922868"/>
    <lineage>
        <taxon>Bacteria</taxon>
        <taxon>Bacillati</taxon>
        <taxon>Actinomycetota</taxon>
        <taxon>Actinomycetes</taxon>
        <taxon>Kitasatosporales</taxon>
        <taxon>Streptomycetaceae</taxon>
        <taxon>Streptomyces</taxon>
    </lineage>
</organism>
<evidence type="ECO:0000256" key="3">
    <source>
        <dbReference type="ARBA" id="ARBA00022692"/>
    </source>
</evidence>
<dbReference type="EMBL" id="JAKWJU010000002">
    <property type="protein sequence ID" value="MCH6163090.1"/>
    <property type="molecule type" value="Genomic_DNA"/>
</dbReference>
<reference evidence="8" key="1">
    <citation type="submission" date="2022-03" db="EMBL/GenBank/DDBJ databases">
        <authorList>
            <person name="Santos J.D.N."/>
            <person name="Kallscheuer N."/>
            <person name="Jogler C."/>
            <person name="Lage O.M."/>
        </authorList>
    </citation>
    <scope>NUCLEOTIDE SEQUENCE</scope>
    <source>
        <strain evidence="8">M600PL45_2</strain>
    </source>
</reference>
<keyword evidence="3 7" id="KW-0812">Transmembrane</keyword>
<comment type="caution">
    <text evidence="8">The sequence shown here is derived from an EMBL/GenBank/DDBJ whole genome shotgun (WGS) entry which is preliminary data.</text>
</comment>
<evidence type="ECO:0000256" key="2">
    <source>
        <dbReference type="ARBA" id="ARBA00022475"/>
    </source>
</evidence>
<feature type="transmembrane region" description="Helical" evidence="7">
    <location>
        <begin position="314"/>
        <end position="341"/>
    </location>
</feature>
<dbReference type="PANTHER" id="PTHR32196">
    <property type="entry name" value="ABC TRANSPORTER PERMEASE PROTEIN YPHD-RELATED-RELATED"/>
    <property type="match status" value="1"/>
</dbReference>
<comment type="subcellular location">
    <subcellularLocation>
        <location evidence="1">Cell membrane</location>
        <topology evidence="1">Multi-pass membrane protein</topology>
    </subcellularLocation>
</comment>
<keyword evidence="5 7" id="KW-0472">Membrane</keyword>
<reference evidence="8" key="2">
    <citation type="journal article" date="2023" name="Int. J. Syst. Evol. Microbiol.">
        <title>Streptomyces marispadix sp. nov., isolated from marine beach sediment of the Northern Coast of Portugal.</title>
        <authorList>
            <person name="dos Santos J.D.N."/>
            <person name="Vitorino I.R."/>
            <person name="Kallscheuer N."/>
            <person name="Srivastava A."/>
            <person name="Krautwurst S."/>
            <person name="Marz M."/>
            <person name="Jogler C."/>
            <person name="Lobo Da Cunha A."/>
            <person name="Catita J."/>
            <person name="Goncalves H."/>
            <person name="Gonzalez I."/>
            <person name="Reyes F."/>
            <person name="Lage O.M."/>
        </authorList>
    </citation>
    <scope>NUCLEOTIDE SEQUENCE</scope>
    <source>
        <strain evidence="8">M600PL45_2</strain>
    </source>
</reference>
<feature type="transmembrane region" description="Helical" evidence="7">
    <location>
        <begin position="152"/>
        <end position="172"/>
    </location>
</feature>
<evidence type="ECO:0000313" key="9">
    <source>
        <dbReference type="Proteomes" id="UP001166784"/>
    </source>
</evidence>
<evidence type="ECO:0000256" key="1">
    <source>
        <dbReference type="ARBA" id="ARBA00004651"/>
    </source>
</evidence>
<evidence type="ECO:0000256" key="4">
    <source>
        <dbReference type="ARBA" id="ARBA00022989"/>
    </source>
</evidence>
<evidence type="ECO:0000256" key="5">
    <source>
        <dbReference type="ARBA" id="ARBA00023136"/>
    </source>
</evidence>
<evidence type="ECO:0000256" key="7">
    <source>
        <dbReference type="SAM" id="Phobius"/>
    </source>
</evidence>
<evidence type="ECO:0000256" key="6">
    <source>
        <dbReference type="SAM" id="MobiDB-lite"/>
    </source>
</evidence>